<feature type="compositionally biased region" description="Polar residues" evidence="1">
    <location>
        <begin position="123"/>
        <end position="149"/>
    </location>
</feature>
<feature type="compositionally biased region" description="Polar residues" evidence="1">
    <location>
        <begin position="478"/>
        <end position="488"/>
    </location>
</feature>
<sequence length="636" mass="69531">MKNVQLVQAEHADRLLRLERRQDDDARLKSVWGTSSPFPTLLEPIHIPSSDALTSFDQERQQSLLGNLQLDQDDLPRRGASRANSVRFDERAIQAHWMQGSRSSSDSYPTRTGSGLGGHPMTERSSSYKSDGRQSSAGHSVHSTHSARPNSLGLDTNFLLDQDPPLELSRPPPGLFILGPVPSIIRCWLDTNFSHETLLYAVICTGSCKSLLDFHLVNRLGLKDQMRKVKAGEYKITLPVYLPEAVVQQSSSRSSSPSPQLPSLTVDFTVINQQQDASRTKSIQIFLGNDTLRVHNADVLLSQNTLNLFGDDHNKLSVPLVRPEDAGLFTDLHTTNTTIAPMCSVDMDSASKPDRKTQQVTPIGVDRHLTGGSASGNDSSISADEHTRSHDQYVQSSSRVSSPMAIESLKISMMGGSRRDGLNHGGEAVIDSTSSSAIRPSDHISITRDEDSERRSSEDSHGEWSQREREAKTDGKNVLQSGSAQESCSGVWASWRRDIVQDSKRDVWSDASNDAKGTGGGHQRPGRGRSMKVLRPSKPPTPSSSRTAPVLQSNTHVHSASPDTKEVSRDQSPPKMPYESHSRKLKLSKAGNGIAAPEVKDFRTPSQHRSANPIGGASAFAWLKPTQQKQSATTAE</sequence>
<name>A0A9P8RTI1_9PEZI</name>
<evidence type="ECO:0000313" key="3">
    <source>
        <dbReference type="Proteomes" id="UP000750711"/>
    </source>
</evidence>
<feature type="compositionally biased region" description="Polar residues" evidence="1">
    <location>
        <begin position="100"/>
        <end position="113"/>
    </location>
</feature>
<dbReference type="Proteomes" id="UP000750711">
    <property type="component" value="Unassembled WGS sequence"/>
</dbReference>
<feature type="compositionally biased region" description="Polar residues" evidence="1">
    <location>
        <begin position="625"/>
        <end position="636"/>
    </location>
</feature>
<gene>
    <name evidence="2" type="ORF">GP486_001008</name>
</gene>
<feature type="region of interest" description="Disordered" evidence="1">
    <location>
        <begin position="67"/>
        <end position="86"/>
    </location>
</feature>
<feature type="region of interest" description="Disordered" evidence="1">
    <location>
        <begin position="97"/>
        <end position="156"/>
    </location>
</feature>
<dbReference type="EMBL" id="JAGHQM010000077">
    <property type="protein sequence ID" value="KAH0565593.1"/>
    <property type="molecule type" value="Genomic_DNA"/>
</dbReference>
<feature type="region of interest" description="Disordered" evidence="1">
    <location>
        <begin position="345"/>
        <end position="404"/>
    </location>
</feature>
<feature type="compositionally biased region" description="Polar residues" evidence="1">
    <location>
        <begin position="392"/>
        <end position="401"/>
    </location>
</feature>
<comment type="caution">
    <text evidence="2">The sequence shown here is derived from an EMBL/GenBank/DDBJ whole genome shotgun (WGS) entry which is preliminary data.</text>
</comment>
<evidence type="ECO:0000313" key="2">
    <source>
        <dbReference type="EMBL" id="KAH0565593.1"/>
    </source>
</evidence>
<organism evidence="2 3">
    <name type="scientific">Trichoglossum hirsutum</name>
    <dbReference type="NCBI Taxonomy" id="265104"/>
    <lineage>
        <taxon>Eukaryota</taxon>
        <taxon>Fungi</taxon>
        <taxon>Dikarya</taxon>
        <taxon>Ascomycota</taxon>
        <taxon>Pezizomycotina</taxon>
        <taxon>Geoglossomycetes</taxon>
        <taxon>Geoglossales</taxon>
        <taxon>Geoglossaceae</taxon>
        <taxon>Trichoglossum</taxon>
    </lineage>
</organism>
<evidence type="ECO:0008006" key="4">
    <source>
        <dbReference type="Google" id="ProtNLM"/>
    </source>
</evidence>
<evidence type="ECO:0000256" key="1">
    <source>
        <dbReference type="SAM" id="MobiDB-lite"/>
    </source>
</evidence>
<keyword evidence="3" id="KW-1185">Reference proteome</keyword>
<feature type="compositionally biased region" description="Basic and acidic residues" evidence="1">
    <location>
        <begin position="440"/>
        <end position="475"/>
    </location>
</feature>
<feature type="compositionally biased region" description="Basic and acidic residues" evidence="1">
    <location>
        <begin position="495"/>
        <end position="508"/>
    </location>
</feature>
<accession>A0A9P8RTI1</accession>
<feature type="region of interest" description="Disordered" evidence="1">
    <location>
        <begin position="416"/>
        <end position="636"/>
    </location>
</feature>
<protein>
    <recommendedName>
        <fullName evidence="4">Ubiquitin carboxyl-terminal hydrolase 19</fullName>
    </recommendedName>
</protein>
<feature type="compositionally biased region" description="Polar residues" evidence="1">
    <location>
        <begin position="550"/>
        <end position="562"/>
    </location>
</feature>
<proteinExistence type="predicted"/>
<reference evidence="2" key="1">
    <citation type="submission" date="2021-03" db="EMBL/GenBank/DDBJ databases">
        <title>Comparative genomics and phylogenomic investigation of the class Geoglossomycetes provide insights into ecological specialization and systematics.</title>
        <authorList>
            <person name="Melie T."/>
            <person name="Pirro S."/>
            <person name="Miller A.N."/>
            <person name="Quandt A."/>
        </authorList>
    </citation>
    <scope>NUCLEOTIDE SEQUENCE</scope>
    <source>
        <strain evidence="2">CAQ_001_2017</strain>
    </source>
</reference>
<dbReference type="AlphaFoldDB" id="A0A9P8RTI1"/>